<dbReference type="GO" id="GO:0006308">
    <property type="term" value="P:DNA catabolic process"/>
    <property type="evidence" value="ECO:0007669"/>
    <property type="project" value="UniProtKB-UniRule"/>
</dbReference>
<dbReference type="InterPro" id="IPR037004">
    <property type="entry name" value="Exonuc_VII_ssu_sf"/>
</dbReference>
<keyword evidence="2 6" id="KW-0963">Cytoplasm</keyword>
<organism evidence="7">
    <name type="scientific">Fructobacillus tropaeoli</name>
    <dbReference type="NCBI Taxonomy" id="709323"/>
    <lineage>
        <taxon>Bacteria</taxon>
        <taxon>Bacillati</taxon>
        <taxon>Bacillota</taxon>
        <taxon>Bacilli</taxon>
        <taxon>Lactobacillales</taxon>
        <taxon>Lactobacillaceae</taxon>
        <taxon>Fructobacillus</taxon>
    </lineage>
</organism>
<reference evidence="7" key="1">
    <citation type="journal article" date="2015" name="BMC Genomics">
        <title>Comparative genomics of Fructobacillus spp. and Leuconostoc spp. reveals niche-specific evolution of Fructobacillus spp.</title>
        <authorList>
            <person name="Endo A."/>
            <person name="Tanizawa Y."/>
            <person name="Tanaka N."/>
            <person name="Maeno S."/>
            <person name="Kumar H."/>
            <person name="Shiwa Y."/>
            <person name="Okada S."/>
            <person name="Yoshikawa H."/>
            <person name="Dicks L."/>
            <person name="Nakagawa J."/>
            <person name="Arita M."/>
        </authorList>
    </citation>
    <scope>NUCLEOTIDE SEQUENCE [LARGE SCALE GENOMIC DNA]</scope>
    <source>
        <strain evidence="7">F214-1</strain>
    </source>
</reference>
<dbReference type="PANTHER" id="PTHR34137:SF1">
    <property type="entry name" value="EXODEOXYRIBONUCLEASE 7 SMALL SUBUNIT"/>
    <property type="match status" value="1"/>
</dbReference>
<dbReference type="Gene3D" id="1.10.287.1040">
    <property type="entry name" value="Exonuclease VII, small subunit"/>
    <property type="match status" value="1"/>
</dbReference>
<evidence type="ECO:0000256" key="3">
    <source>
        <dbReference type="ARBA" id="ARBA00022722"/>
    </source>
</evidence>
<comment type="similarity">
    <text evidence="1 6">Belongs to the XseB family.</text>
</comment>
<name>A0A3F3H266_9LACO</name>
<dbReference type="STRING" id="709323.GCA_001047135_00648"/>
<gene>
    <name evidence="6" type="primary">xseB</name>
    <name evidence="7" type="ORF">FTRO_0030470</name>
</gene>
<protein>
    <recommendedName>
        <fullName evidence="6">Exodeoxyribonuclease 7 small subunit</fullName>
        <ecNumber evidence="6">3.1.11.6</ecNumber>
    </recommendedName>
    <alternativeName>
        <fullName evidence="6">Exodeoxyribonuclease VII small subunit</fullName>
        <shortName evidence="6">Exonuclease VII small subunit</shortName>
    </alternativeName>
</protein>
<dbReference type="PIRSF" id="PIRSF006488">
    <property type="entry name" value="Exonuc_VII_S"/>
    <property type="match status" value="1"/>
</dbReference>
<dbReference type="HAMAP" id="MF_00337">
    <property type="entry name" value="Exonuc_7_S"/>
    <property type="match status" value="1"/>
</dbReference>
<dbReference type="PANTHER" id="PTHR34137">
    <property type="entry name" value="EXODEOXYRIBONUCLEASE 7 SMALL SUBUNIT"/>
    <property type="match status" value="1"/>
</dbReference>
<dbReference type="GO" id="GO:0005829">
    <property type="term" value="C:cytosol"/>
    <property type="evidence" value="ECO:0007669"/>
    <property type="project" value="TreeGrafter"/>
</dbReference>
<proteinExistence type="inferred from homology"/>
<comment type="subunit">
    <text evidence="6">Heterooligomer composed of large and small subunits.</text>
</comment>
<comment type="catalytic activity">
    <reaction evidence="6">
        <text>Exonucleolytic cleavage in either 5'- to 3'- or 3'- to 5'-direction to yield nucleoside 5'-phosphates.</text>
        <dbReference type="EC" id="3.1.11.6"/>
    </reaction>
</comment>
<evidence type="ECO:0000313" key="7">
    <source>
        <dbReference type="EMBL" id="GAP04107.1"/>
    </source>
</evidence>
<evidence type="ECO:0000256" key="4">
    <source>
        <dbReference type="ARBA" id="ARBA00022801"/>
    </source>
</evidence>
<keyword evidence="3 6" id="KW-0540">Nuclease</keyword>
<comment type="function">
    <text evidence="6">Bidirectionally degrades single-stranded DNA into large acid-insoluble oligonucleotides, which are then degraded further into small acid-soluble oligonucleotides.</text>
</comment>
<evidence type="ECO:0000256" key="6">
    <source>
        <dbReference type="HAMAP-Rule" id="MF_00337"/>
    </source>
</evidence>
<dbReference type="RefSeq" id="WP_047975268.1">
    <property type="nucleotide sequence ID" value="NZ_CAUZLQ010000001.1"/>
</dbReference>
<comment type="subcellular location">
    <subcellularLocation>
        <location evidence="6">Cytoplasm</location>
    </subcellularLocation>
</comment>
<dbReference type="GO" id="GO:0008855">
    <property type="term" value="F:exodeoxyribonuclease VII activity"/>
    <property type="evidence" value="ECO:0007669"/>
    <property type="project" value="UniProtKB-UniRule"/>
</dbReference>
<dbReference type="GO" id="GO:0009318">
    <property type="term" value="C:exodeoxyribonuclease VII complex"/>
    <property type="evidence" value="ECO:0007669"/>
    <property type="project" value="UniProtKB-UniRule"/>
</dbReference>
<evidence type="ECO:0000256" key="2">
    <source>
        <dbReference type="ARBA" id="ARBA00022490"/>
    </source>
</evidence>
<dbReference type="EC" id="3.1.11.6" evidence="6"/>
<accession>A0A3F3H266</accession>
<dbReference type="NCBIfam" id="TIGR01280">
    <property type="entry name" value="xseB"/>
    <property type="match status" value="1"/>
</dbReference>
<dbReference type="AlphaFoldDB" id="A0A3F3H266"/>
<dbReference type="Pfam" id="PF02609">
    <property type="entry name" value="Exonuc_VII_S"/>
    <property type="match status" value="1"/>
</dbReference>
<dbReference type="EMBL" id="DF968080">
    <property type="protein sequence ID" value="GAP04107.1"/>
    <property type="molecule type" value="Genomic_DNA"/>
</dbReference>
<sequence length="75" mass="8280">MAEKVSFEDKLKQLEVIVSALEKGDRPLETALTDFQTGVALAKDLQKTLQDAEKTLAKVMDDDGNLTDLELTNND</sequence>
<dbReference type="Proteomes" id="UP000064514">
    <property type="component" value="Unassembled WGS sequence"/>
</dbReference>
<dbReference type="NCBIfam" id="NF002138">
    <property type="entry name" value="PRK00977.1-2"/>
    <property type="match status" value="1"/>
</dbReference>
<evidence type="ECO:0000256" key="1">
    <source>
        <dbReference type="ARBA" id="ARBA00009998"/>
    </source>
</evidence>
<keyword evidence="4 6" id="KW-0378">Hydrolase</keyword>
<dbReference type="InterPro" id="IPR003761">
    <property type="entry name" value="Exonuc_VII_S"/>
</dbReference>
<keyword evidence="5 6" id="KW-0269">Exonuclease</keyword>
<evidence type="ECO:0000256" key="5">
    <source>
        <dbReference type="ARBA" id="ARBA00022839"/>
    </source>
</evidence>
<dbReference type="SUPFAM" id="SSF116842">
    <property type="entry name" value="XseB-like"/>
    <property type="match status" value="1"/>
</dbReference>